<evidence type="ECO:0000256" key="10">
    <source>
        <dbReference type="ARBA" id="ARBA00022723"/>
    </source>
</evidence>
<dbReference type="InterPro" id="IPR013783">
    <property type="entry name" value="Ig-like_fold"/>
</dbReference>
<dbReference type="InterPro" id="IPR036236">
    <property type="entry name" value="Znf_C2H2_sf"/>
</dbReference>
<keyword evidence="14" id="KW-0862">Zinc</keyword>
<keyword evidence="7" id="KW-0723">Serine/threonine-protein kinase</keyword>
<proteinExistence type="inferred from homology"/>
<feature type="domain" description="Alpha-type protein kinase" evidence="30">
    <location>
        <begin position="1797"/>
        <end position="2029"/>
    </location>
</feature>
<feature type="compositionally biased region" description="Basic residues" evidence="26">
    <location>
        <begin position="1492"/>
        <end position="1501"/>
    </location>
</feature>
<sequence length="2061" mass="228952">MHGILKTIEGPPNLGINLPLSSKPTNSMSPNNNNNKEGVSINSLEKGERKPTSPTKKSSNGTDLPKKVPLSTSCPGWTCRECDRLFTQREVFIAHMKREHGKQLKKHPCRQCEKSFSSSHSLCRHNRIKHKGLRKVYSCPHCPEPSRTFTKRLLLEKHIQLMHGIKDTEAKLPADSSSAEATPDKEQVPSPKRKLHSEDEDAEKEEEVQETRGEVTTAQRSKSSSSQPLKKLKINVFKTHKCAVCSFTTEDIVRFHEHIPQHKTDVSSYQCRECGLCYTSHNSLARHLFIVHKLKEPQGRHNEQQENTPNPDANDGIPDTQCKIGSDVEGGNVNRPGSLRECMSVEGPDFMGQYCQVFLKQDRVEYFVGICVPDSCTESEVQTLVLYEAFEQKPISLLLSVPSILMSDSTFGIFMTQCLSDTPHADLSAIVCLFVCCALLALPLIASICVAVIKRKQMKEAFSVQNSSQGLLATESSGSSYSSLNGIHNDKRWKEMVERNPLYVLAFSGPVYLAVDSFLLLGGLLSAKSLLSSIQRSDNTLSISLVAQFLFKRFKRIQPLHLFIVCLTIGLFSVVQKGVFWFIAEDEVFSCKKYWWSNLLLINNLFTITDIWQAVIGWLCSLSVMALLVGFAYVLRDVPPYPSLPHAVYQGTHRSLWALALVWIILACEEGYGGFVDKILSLDLWAPLSNISFACYLIHPIIIILYNGKQETTMHYTDFNFGSDAEHWLLWTWSLMTDVSKLSDVCAVIQREEMTDERVDMADPDNLLFLDTEAVNSSFASPPIEQNEAGHATDKQTDDSFNSVPDQHPDSAPGSSGLMLVSCQDGTIERHSTNIERENESGLVLTQTLDHTAMIEITLNHPNDDKTDDFGTAAVMETDNITNSINIPKEVIHLMDVDNMIDRNQNDKHSESNTKEDPNEAHDPPDVSLLTEHNRKEEMRQDTISNQYASFESTGLEVSHMANEKSSCLIASNETDATFSETLIQTCQDASGGVDVAVAGVTACTSHPEMHDIAEDLTCWGFITSQIPKREDPKTGVHPSLADLHEADTLNILTHNSTLLDPLMSPEVPLLTENNGEEMSQDASLNQHAYIESIGLEVNQMADDDDPLFTGTERDFEAGSELWLDACQFLAGEEDGGAIFDKRGRSCPPSPSTAHPDNTKASDYSKRRNISIDHHTEDWELRFPPVERWSSSDSWASALSDWFQAVNTYSEDSLTSSTGPKHGMAIQDNILEQRTSPDNANNAGQTCLSFNLLEPEEPGQALSRGLVESDNTNGALFKQGDKDGLPPHSDSNKQDITNRTLENNISLLQSSESHKPDKNAGMHMPNVSKSPANEDSAKLHGGQQIPGELWSAKSEVNALVEVTEDQVFQLGLVFEEQRQRFVVSEDKNVAYVTLDLEEPSLSHFSLSNCEERPKIDNMPHKTSKTSSDGKTRSKHKEKPAEKQQLGIQGLKKQDLQPPSQVKDELNSEGDENRPVAVIETIVITEKIVPKPQVKKKKKHGVPKPENDPPSDTGSRSAQKSLDVKVASNGMDKPASHLPTKLDVINKDSTQKVMSVRPKVDPSFAAKMDSGSVNATQKATAIKLKVDAGNAAKMENKTCTSESPSTCLPGMLNDDVKRRRIADDLSGAVPIRTRPQLPAIFRQARKDGEDTNRRAYSEVVKQKTPVAKEVVVPRVVSEIQADPVPADPQNISLWCQFSPVPPDATVRWTKEGTVLSEINKLEKDDGRFTLNILKACSKDLGLYKCSLNAANISLSTSEYHLTSEVLMELVIPSHDQPAEPRVMDGDEENIQCSPLLFKDDFLSDQYFGEHQPASIVTEKVHFGEGMHRKAFRTTLREGNLPSFNPGHPCVLKVHNAISYGTKNNEELVQKNYSLAVEECHVQNTAREYIKAYNSVAKSAESFGEVPEIIPIYLVHRPSNNIPYATLEEELLGDFVKYSVKDGKEINLMRRDSEAGQKCCAFQHWVYTQTEGNLLVTDMQGVGMKLTDVGISTCKKGYKGFRGNCATSFIDQFKALHQCNRYCELLGLMSLQPKPKRSVAPPKPKTQPAPKKKTFGSVLNAKS</sequence>
<dbReference type="STRING" id="84645.A0A498LWI9"/>
<keyword evidence="18" id="KW-0238">DNA-binding</keyword>
<evidence type="ECO:0000256" key="21">
    <source>
        <dbReference type="ARBA" id="ARBA00023242"/>
    </source>
</evidence>
<feature type="compositionally biased region" description="Basic and acidic residues" evidence="26">
    <location>
        <begin position="904"/>
        <end position="925"/>
    </location>
</feature>
<evidence type="ECO:0000256" key="11">
    <source>
        <dbReference type="ARBA" id="ARBA00022737"/>
    </source>
</evidence>
<comment type="similarity">
    <text evidence="3">Belongs to the krueppel C2H2-type zinc-finger protein family.</text>
</comment>
<organism evidence="32 33">
    <name type="scientific">Labeo rohita</name>
    <name type="common">Indian major carp</name>
    <name type="synonym">Cyprinus rohita</name>
    <dbReference type="NCBI Taxonomy" id="84645"/>
    <lineage>
        <taxon>Eukaryota</taxon>
        <taxon>Metazoa</taxon>
        <taxon>Chordata</taxon>
        <taxon>Craniata</taxon>
        <taxon>Vertebrata</taxon>
        <taxon>Euteleostomi</taxon>
        <taxon>Actinopterygii</taxon>
        <taxon>Neopterygii</taxon>
        <taxon>Teleostei</taxon>
        <taxon>Ostariophysi</taxon>
        <taxon>Cypriniformes</taxon>
        <taxon>Cyprinidae</taxon>
        <taxon>Labeoninae</taxon>
        <taxon>Labeonini</taxon>
        <taxon>Labeo</taxon>
    </lineage>
</organism>
<dbReference type="SMART" id="SM00811">
    <property type="entry name" value="Alpha_kinase"/>
    <property type="match status" value="1"/>
</dbReference>
<evidence type="ECO:0000259" key="28">
    <source>
        <dbReference type="PROSITE" id="PS50157"/>
    </source>
</evidence>
<dbReference type="Gene3D" id="3.20.200.10">
    <property type="entry name" value="MHCK/EF2 kinase"/>
    <property type="match status" value="1"/>
</dbReference>
<dbReference type="GO" id="GO:0005524">
    <property type="term" value="F:ATP binding"/>
    <property type="evidence" value="ECO:0007669"/>
    <property type="project" value="InterPro"/>
</dbReference>
<dbReference type="InterPro" id="IPR011009">
    <property type="entry name" value="Kinase-like_dom_sf"/>
</dbReference>
<feature type="region of interest" description="Disordered" evidence="26">
    <location>
        <begin position="1271"/>
        <end position="1295"/>
    </location>
</feature>
<comment type="catalytic activity">
    <reaction evidence="24">
        <text>L-seryl-[protein] + ATP = O-phospho-L-seryl-[protein] + ADP + H(+)</text>
        <dbReference type="Rhea" id="RHEA:17989"/>
        <dbReference type="Rhea" id="RHEA-COMP:9863"/>
        <dbReference type="Rhea" id="RHEA-COMP:11604"/>
        <dbReference type="ChEBI" id="CHEBI:15378"/>
        <dbReference type="ChEBI" id="CHEBI:29999"/>
        <dbReference type="ChEBI" id="CHEBI:30616"/>
        <dbReference type="ChEBI" id="CHEBI:83421"/>
        <dbReference type="ChEBI" id="CHEBI:456216"/>
        <dbReference type="EC" id="2.7.11.1"/>
    </reaction>
</comment>
<keyword evidence="12 25" id="KW-0863">Zinc-finger</keyword>
<evidence type="ECO:0000256" key="12">
    <source>
        <dbReference type="ARBA" id="ARBA00022771"/>
    </source>
</evidence>
<evidence type="ECO:0000256" key="19">
    <source>
        <dbReference type="ARBA" id="ARBA00023157"/>
    </source>
</evidence>
<evidence type="ECO:0000313" key="31">
    <source>
        <dbReference type="EMBL" id="RXN08615.1"/>
    </source>
</evidence>
<feature type="region of interest" description="Disordered" evidence="26">
    <location>
        <begin position="904"/>
        <end position="934"/>
    </location>
</feature>
<evidence type="ECO:0000256" key="23">
    <source>
        <dbReference type="ARBA" id="ARBA00047899"/>
    </source>
</evidence>
<evidence type="ECO:0000256" key="17">
    <source>
        <dbReference type="ARBA" id="ARBA00023015"/>
    </source>
</evidence>
<evidence type="ECO:0000256" key="27">
    <source>
        <dbReference type="SAM" id="Phobius"/>
    </source>
</evidence>
<protein>
    <recommendedName>
        <fullName evidence="5">non-specific serine/threonine protein kinase</fullName>
        <ecNumber evidence="5">2.7.11.1</ecNumber>
    </recommendedName>
</protein>
<evidence type="ECO:0000256" key="1">
    <source>
        <dbReference type="ARBA" id="ARBA00003767"/>
    </source>
</evidence>
<dbReference type="GO" id="GO:0005634">
    <property type="term" value="C:nucleus"/>
    <property type="evidence" value="ECO:0007669"/>
    <property type="project" value="UniProtKB-SubCell"/>
</dbReference>
<dbReference type="Proteomes" id="UP000290572">
    <property type="component" value="Unassembled WGS sequence"/>
</dbReference>
<dbReference type="SUPFAM" id="SSF56112">
    <property type="entry name" value="Protein kinase-like (PK-like)"/>
    <property type="match status" value="1"/>
</dbReference>
<feature type="compositionally biased region" description="Polar residues" evidence="26">
    <location>
        <begin position="52"/>
        <end position="62"/>
    </location>
</feature>
<comment type="catalytic activity">
    <reaction evidence="23">
        <text>L-threonyl-[protein] + ATP = O-phospho-L-threonyl-[protein] + ADP + H(+)</text>
        <dbReference type="Rhea" id="RHEA:46608"/>
        <dbReference type="Rhea" id="RHEA-COMP:11060"/>
        <dbReference type="Rhea" id="RHEA-COMP:11605"/>
        <dbReference type="ChEBI" id="CHEBI:15378"/>
        <dbReference type="ChEBI" id="CHEBI:30013"/>
        <dbReference type="ChEBI" id="CHEBI:30616"/>
        <dbReference type="ChEBI" id="CHEBI:61977"/>
        <dbReference type="ChEBI" id="CHEBI:456216"/>
        <dbReference type="EC" id="2.7.11.1"/>
    </reaction>
</comment>
<evidence type="ECO:0000256" key="8">
    <source>
        <dbReference type="ARBA" id="ARBA00022553"/>
    </source>
</evidence>
<evidence type="ECO:0000256" key="25">
    <source>
        <dbReference type="PROSITE-ProRule" id="PRU00042"/>
    </source>
</evidence>
<keyword evidence="19" id="KW-1015">Disulfide bond</keyword>
<evidence type="ECO:0000256" key="18">
    <source>
        <dbReference type="ARBA" id="ARBA00023125"/>
    </source>
</evidence>
<reference evidence="32 33" key="1">
    <citation type="submission" date="2018-03" db="EMBL/GenBank/DDBJ databases">
        <title>Draft genome sequence of Rohu Carp (Labeo rohita).</title>
        <authorList>
            <person name="Das P."/>
            <person name="Kushwaha B."/>
            <person name="Joshi C.G."/>
            <person name="Kumar D."/>
            <person name="Nagpure N.S."/>
            <person name="Sahoo L."/>
            <person name="Das S.P."/>
            <person name="Bit A."/>
            <person name="Patnaik S."/>
            <person name="Meher P.K."/>
            <person name="Jayasankar P."/>
            <person name="Koringa P.G."/>
            <person name="Patel N.V."/>
            <person name="Hinsu A.T."/>
            <person name="Kumar R."/>
            <person name="Pandey M."/>
            <person name="Agarwal S."/>
            <person name="Srivastava S."/>
            <person name="Singh M."/>
            <person name="Iquebal M.A."/>
            <person name="Jaiswal S."/>
            <person name="Angadi U.B."/>
            <person name="Kumar N."/>
            <person name="Raza M."/>
            <person name="Shah T.M."/>
            <person name="Rai A."/>
            <person name="Jena J.K."/>
        </authorList>
    </citation>
    <scope>NUCLEOTIDE SEQUENCE [LARGE SCALE GENOMIC DNA]</scope>
    <source>
        <strain evidence="32">DASCIFA01</strain>
        <tissue evidence="32">Testis</tissue>
    </source>
</reference>
<feature type="compositionally biased region" description="Acidic residues" evidence="26">
    <location>
        <begin position="198"/>
        <end position="208"/>
    </location>
</feature>
<feature type="region of interest" description="Disordered" evidence="26">
    <location>
        <begin position="1140"/>
        <end position="1167"/>
    </location>
</feature>
<keyword evidence="11" id="KW-0677">Repeat</keyword>
<dbReference type="GO" id="GO:0008270">
    <property type="term" value="F:zinc ion binding"/>
    <property type="evidence" value="ECO:0007669"/>
    <property type="project" value="UniProtKB-KW"/>
</dbReference>
<feature type="transmembrane region" description="Helical" evidence="27">
    <location>
        <begin position="427"/>
        <end position="453"/>
    </location>
</feature>
<feature type="transmembrane region" description="Helical" evidence="27">
    <location>
        <begin position="560"/>
        <end position="584"/>
    </location>
</feature>
<comment type="similarity">
    <text evidence="4">Belongs to the protein kinase superfamily. Alpha-type protein kinase family. ALPK subfamily.</text>
</comment>
<keyword evidence="8" id="KW-0597">Phosphoprotein</keyword>
<feature type="transmembrane region" description="Helical" evidence="27">
    <location>
        <begin position="605"/>
        <end position="635"/>
    </location>
</feature>
<feature type="region of interest" description="Disordered" evidence="26">
    <location>
        <begin position="1311"/>
        <end position="1342"/>
    </location>
</feature>
<feature type="compositionally biased region" description="Low complexity" evidence="26">
    <location>
        <begin position="21"/>
        <end position="36"/>
    </location>
</feature>
<dbReference type="InterPro" id="IPR013087">
    <property type="entry name" value="Znf_C2H2_type"/>
</dbReference>
<dbReference type="Gene3D" id="3.30.160.60">
    <property type="entry name" value="Classic Zinc Finger"/>
    <property type="match status" value="2"/>
</dbReference>
<dbReference type="EMBL" id="QBIY01013025">
    <property type="protein sequence ID" value="RXN12898.1"/>
    <property type="molecule type" value="Genomic_DNA"/>
</dbReference>
<feature type="compositionally biased region" description="Basic and acidic residues" evidence="26">
    <location>
        <begin position="1461"/>
        <end position="1473"/>
    </location>
</feature>
<evidence type="ECO:0000256" key="6">
    <source>
        <dbReference type="ARBA" id="ARBA00022499"/>
    </source>
</evidence>
<dbReference type="GO" id="GO:0003677">
    <property type="term" value="F:DNA binding"/>
    <property type="evidence" value="ECO:0007669"/>
    <property type="project" value="UniProtKB-KW"/>
</dbReference>
<keyword evidence="13 32" id="KW-0418">Kinase</keyword>
<dbReference type="GO" id="GO:0004674">
    <property type="term" value="F:protein serine/threonine kinase activity"/>
    <property type="evidence" value="ECO:0007669"/>
    <property type="project" value="UniProtKB-KW"/>
</dbReference>
<dbReference type="CDD" id="cd00096">
    <property type="entry name" value="Ig"/>
    <property type="match status" value="1"/>
</dbReference>
<feature type="compositionally biased region" description="Basic and acidic residues" evidence="26">
    <location>
        <begin position="1279"/>
        <end position="1293"/>
    </location>
</feature>
<dbReference type="EC" id="2.7.11.1" evidence="5"/>
<keyword evidence="20" id="KW-0804">Transcription</keyword>
<evidence type="ECO:0000313" key="33">
    <source>
        <dbReference type="Proteomes" id="UP000290572"/>
    </source>
</evidence>
<keyword evidence="10" id="KW-0479">Metal-binding</keyword>
<feature type="region of interest" description="Disordered" evidence="26">
    <location>
        <begin position="1490"/>
        <end position="1518"/>
    </location>
</feature>
<dbReference type="PROSITE" id="PS50835">
    <property type="entry name" value="IG_LIKE"/>
    <property type="match status" value="1"/>
</dbReference>
<evidence type="ECO:0000256" key="16">
    <source>
        <dbReference type="ARBA" id="ARBA00022990"/>
    </source>
</evidence>
<keyword evidence="9" id="KW-0808">Transferase</keyword>
<evidence type="ECO:0000256" key="9">
    <source>
        <dbReference type="ARBA" id="ARBA00022679"/>
    </source>
</evidence>
<feature type="transmembrane region" description="Helical" evidence="27">
    <location>
        <begin position="502"/>
        <end position="525"/>
    </location>
</feature>
<evidence type="ECO:0000259" key="30">
    <source>
        <dbReference type="PROSITE" id="PS51158"/>
    </source>
</evidence>
<feature type="region of interest" description="Disordered" evidence="26">
    <location>
        <begin position="1405"/>
        <end position="1473"/>
    </location>
</feature>
<evidence type="ECO:0000256" key="26">
    <source>
        <dbReference type="SAM" id="MobiDB-lite"/>
    </source>
</evidence>
<evidence type="ECO:0000256" key="3">
    <source>
        <dbReference type="ARBA" id="ARBA00006991"/>
    </source>
</evidence>
<feature type="region of interest" description="Disordered" evidence="26">
    <location>
        <begin position="170"/>
        <end position="228"/>
    </location>
</feature>
<dbReference type="InterPro" id="IPR036179">
    <property type="entry name" value="Ig-like_dom_sf"/>
</dbReference>
<dbReference type="PANTHER" id="PTHR47091">
    <property type="entry name" value="ALPHA-PROTEIN KINASE 2-RELATED"/>
    <property type="match status" value="1"/>
</dbReference>
<feature type="domain" description="C2H2-type" evidence="28">
    <location>
        <begin position="107"/>
        <end position="135"/>
    </location>
</feature>
<dbReference type="InterPro" id="IPR004166">
    <property type="entry name" value="a-kinase_dom"/>
</dbReference>
<feature type="region of interest" description="Disordered" evidence="26">
    <location>
        <begin position="780"/>
        <end position="816"/>
    </location>
</feature>
<keyword evidence="33" id="KW-1185">Reference proteome</keyword>
<dbReference type="InterPro" id="IPR041697">
    <property type="entry name" value="Znf-C2H2_11"/>
</dbReference>
<dbReference type="PANTHER" id="PTHR47091:SF2">
    <property type="entry name" value="ALPHA-PROTEIN KINASE 2"/>
    <property type="match status" value="1"/>
</dbReference>
<evidence type="ECO:0000259" key="29">
    <source>
        <dbReference type="PROSITE" id="PS50835"/>
    </source>
</evidence>
<evidence type="ECO:0000256" key="5">
    <source>
        <dbReference type="ARBA" id="ARBA00012513"/>
    </source>
</evidence>
<dbReference type="PROSITE" id="PS51158">
    <property type="entry name" value="ALPHA_KINASE"/>
    <property type="match status" value="1"/>
</dbReference>
<dbReference type="Gene3D" id="2.60.40.10">
    <property type="entry name" value="Immunoglobulins"/>
    <property type="match status" value="1"/>
</dbReference>
<feature type="compositionally biased region" description="Basic and acidic residues" evidence="26">
    <location>
        <begin position="1409"/>
        <end position="1419"/>
    </location>
</feature>
<dbReference type="Pfam" id="PF02816">
    <property type="entry name" value="Alpha_kinase"/>
    <property type="match status" value="1"/>
</dbReference>
<evidence type="ECO:0000256" key="15">
    <source>
        <dbReference type="ARBA" id="ARBA00022843"/>
    </source>
</evidence>
<feature type="region of interest" description="Disordered" evidence="26">
    <location>
        <begin position="1"/>
        <end position="67"/>
    </location>
</feature>
<keyword evidence="17" id="KW-0805">Transcription regulation</keyword>
<keyword evidence="27" id="KW-0812">Transmembrane</keyword>
<keyword evidence="22" id="KW-0393">Immunoglobulin domain</keyword>
<dbReference type="SUPFAM" id="SSF48726">
    <property type="entry name" value="Immunoglobulin"/>
    <property type="match status" value="1"/>
</dbReference>
<keyword evidence="27" id="KW-0472">Membrane</keyword>
<evidence type="ECO:0000256" key="22">
    <source>
        <dbReference type="ARBA" id="ARBA00023319"/>
    </source>
</evidence>
<evidence type="ECO:0000256" key="24">
    <source>
        <dbReference type="ARBA" id="ARBA00048679"/>
    </source>
</evidence>
<dbReference type="PROSITE" id="PS50157">
    <property type="entry name" value="ZINC_FINGER_C2H2_2"/>
    <property type="match status" value="3"/>
</dbReference>
<feature type="domain" description="C2H2-type" evidence="28">
    <location>
        <begin position="269"/>
        <end position="297"/>
    </location>
</feature>
<evidence type="ECO:0000256" key="4">
    <source>
        <dbReference type="ARBA" id="ARBA00008651"/>
    </source>
</evidence>
<evidence type="ECO:0000256" key="7">
    <source>
        <dbReference type="ARBA" id="ARBA00022527"/>
    </source>
</evidence>
<name>A0A498LWI9_LABRO</name>
<evidence type="ECO:0000313" key="32">
    <source>
        <dbReference type="EMBL" id="RXN12898.1"/>
    </source>
</evidence>
<feature type="domain" description="Ig-like" evidence="29">
    <location>
        <begin position="1672"/>
        <end position="1754"/>
    </location>
</feature>
<gene>
    <name evidence="32" type="ORF">ROHU_029351</name>
    <name evidence="31" type="ORF">ROHU_031735</name>
</gene>
<keyword evidence="21" id="KW-0539">Nucleus</keyword>
<dbReference type="SMART" id="SM00355">
    <property type="entry name" value="ZnF_C2H2"/>
    <property type="match status" value="5"/>
</dbReference>
<feature type="compositionally biased region" description="Basic and acidic residues" evidence="26">
    <location>
        <begin position="1157"/>
        <end position="1167"/>
    </location>
</feature>
<feature type="transmembrane region" description="Helical" evidence="27">
    <location>
        <begin position="684"/>
        <end position="706"/>
    </location>
</feature>
<evidence type="ECO:0000256" key="14">
    <source>
        <dbReference type="ARBA" id="ARBA00022833"/>
    </source>
</evidence>
<comment type="caution">
    <text evidence="32">The sequence shown here is derived from an EMBL/GenBank/DDBJ whole genome shotgun (WGS) entry which is preliminary data.</text>
</comment>
<dbReference type="PROSITE" id="PS00028">
    <property type="entry name" value="ZINC_FINGER_C2H2_1"/>
    <property type="match status" value="3"/>
</dbReference>
<feature type="region of interest" description="Disordered" evidence="26">
    <location>
        <begin position="2031"/>
        <end position="2061"/>
    </location>
</feature>
<evidence type="ECO:0000256" key="2">
    <source>
        <dbReference type="ARBA" id="ARBA00004123"/>
    </source>
</evidence>
<keyword evidence="6" id="KW-1017">Isopeptide bond</keyword>
<dbReference type="InterPro" id="IPR007110">
    <property type="entry name" value="Ig-like_dom"/>
</dbReference>
<evidence type="ECO:0000256" key="13">
    <source>
        <dbReference type="ARBA" id="ARBA00022777"/>
    </source>
</evidence>
<evidence type="ECO:0000256" key="20">
    <source>
        <dbReference type="ARBA" id="ARBA00023163"/>
    </source>
</evidence>
<dbReference type="FunFam" id="3.30.160.60:FF:001446">
    <property type="entry name" value="Zinc finger protein 532"/>
    <property type="match status" value="1"/>
</dbReference>
<accession>A0A498LWI9</accession>
<keyword evidence="15" id="KW-0832">Ubl conjugation</keyword>
<comment type="subcellular location">
    <subcellularLocation>
        <location evidence="2">Nucleus</location>
    </subcellularLocation>
</comment>
<keyword evidence="16" id="KW-0007">Acetylation</keyword>
<feature type="domain" description="C2H2-type" evidence="28">
    <location>
        <begin position="77"/>
        <end position="105"/>
    </location>
</feature>
<dbReference type="Pfam" id="PF16622">
    <property type="entry name" value="zf-C2H2_11"/>
    <property type="match status" value="1"/>
</dbReference>
<feature type="transmembrane region" description="Helical" evidence="27">
    <location>
        <begin position="655"/>
        <end position="672"/>
    </location>
</feature>
<dbReference type="EMBL" id="QBIY01013304">
    <property type="protein sequence ID" value="RXN08615.1"/>
    <property type="molecule type" value="Genomic_DNA"/>
</dbReference>
<dbReference type="SUPFAM" id="SSF57667">
    <property type="entry name" value="beta-beta-alpha zinc fingers"/>
    <property type="match status" value="1"/>
</dbReference>
<comment type="function">
    <text evidence="1">May be involved in transcriptional regulation.</text>
</comment>
<keyword evidence="27" id="KW-1133">Transmembrane helix</keyword>
<feature type="compositionally biased region" description="Polar residues" evidence="26">
    <location>
        <begin position="1509"/>
        <end position="1518"/>
    </location>
</feature>